<evidence type="ECO:0000313" key="1">
    <source>
        <dbReference type="EMBL" id="KAJ7722708.1"/>
    </source>
</evidence>
<reference evidence="1" key="1">
    <citation type="submission" date="2023-03" db="EMBL/GenBank/DDBJ databases">
        <title>Massive genome expansion in bonnet fungi (Mycena s.s.) driven by repeated elements and novel gene families across ecological guilds.</title>
        <authorList>
            <consortium name="Lawrence Berkeley National Laboratory"/>
            <person name="Harder C.B."/>
            <person name="Miyauchi S."/>
            <person name="Viragh M."/>
            <person name="Kuo A."/>
            <person name="Thoen E."/>
            <person name="Andreopoulos B."/>
            <person name="Lu D."/>
            <person name="Skrede I."/>
            <person name="Drula E."/>
            <person name="Henrissat B."/>
            <person name="Morin E."/>
            <person name="Kohler A."/>
            <person name="Barry K."/>
            <person name="LaButti K."/>
            <person name="Morin E."/>
            <person name="Salamov A."/>
            <person name="Lipzen A."/>
            <person name="Mereny Z."/>
            <person name="Hegedus B."/>
            <person name="Baldrian P."/>
            <person name="Stursova M."/>
            <person name="Weitz H."/>
            <person name="Taylor A."/>
            <person name="Grigoriev I.V."/>
            <person name="Nagy L.G."/>
            <person name="Martin F."/>
            <person name="Kauserud H."/>
        </authorList>
    </citation>
    <scope>NUCLEOTIDE SEQUENCE</scope>
    <source>
        <strain evidence="1">CBHHK182m</strain>
    </source>
</reference>
<comment type="caution">
    <text evidence="1">The sequence shown here is derived from an EMBL/GenBank/DDBJ whole genome shotgun (WGS) entry which is preliminary data.</text>
</comment>
<sequence length="176" mass="20021">MRGNKVRVPRTRRIPYLLSHLHIGTPRRRDTAHWARGEPCQRWFGGRIRCVLTFRLCLLFISSSIPARLSSLPVPALAQGAEQRNRPRGWHCCRRGRTVYPCAPSCRARGHPPRLRANPVLPYIPEVCALSSSTLPSPPRRTPSLRRTRPLSRYRTPDVLVPLPITPAFPVDLAME</sequence>
<proteinExistence type="predicted"/>
<dbReference type="Proteomes" id="UP001215598">
    <property type="component" value="Unassembled WGS sequence"/>
</dbReference>
<dbReference type="EMBL" id="JARKIB010000217">
    <property type="protein sequence ID" value="KAJ7722708.1"/>
    <property type="molecule type" value="Genomic_DNA"/>
</dbReference>
<keyword evidence="2" id="KW-1185">Reference proteome</keyword>
<organism evidence="1 2">
    <name type="scientific">Mycena metata</name>
    <dbReference type="NCBI Taxonomy" id="1033252"/>
    <lineage>
        <taxon>Eukaryota</taxon>
        <taxon>Fungi</taxon>
        <taxon>Dikarya</taxon>
        <taxon>Basidiomycota</taxon>
        <taxon>Agaricomycotina</taxon>
        <taxon>Agaricomycetes</taxon>
        <taxon>Agaricomycetidae</taxon>
        <taxon>Agaricales</taxon>
        <taxon>Marasmiineae</taxon>
        <taxon>Mycenaceae</taxon>
        <taxon>Mycena</taxon>
    </lineage>
</organism>
<gene>
    <name evidence="1" type="ORF">B0H16DRAFT_1599981</name>
</gene>
<protein>
    <submittedName>
        <fullName evidence="1">Uncharacterized protein</fullName>
    </submittedName>
</protein>
<accession>A0AAD7HKZ1</accession>
<evidence type="ECO:0000313" key="2">
    <source>
        <dbReference type="Proteomes" id="UP001215598"/>
    </source>
</evidence>
<name>A0AAD7HKZ1_9AGAR</name>
<dbReference type="AlphaFoldDB" id="A0AAD7HKZ1"/>